<accession>A0A4Q1ASF2</accession>
<keyword evidence="3" id="KW-1185">Reference proteome</keyword>
<dbReference type="InterPro" id="IPR029063">
    <property type="entry name" value="SAM-dependent_MTases_sf"/>
</dbReference>
<dbReference type="RefSeq" id="WP_129086994.1">
    <property type="nucleotide sequence ID" value="NZ_CP053836.1"/>
</dbReference>
<gene>
    <name evidence="2" type="ORF">CRV07_06870</name>
</gene>
<keyword evidence="1" id="KW-0812">Transmembrane</keyword>
<reference evidence="2 3" key="1">
    <citation type="submission" date="2017-10" db="EMBL/GenBank/DDBJ databases">
        <title>Genomics of the genus Arcobacter.</title>
        <authorList>
            <person name="Perez-Cataluna A."/>
            <person name="Figueras M.J."/>
        </authorList>
    </citation>
    <scope>NUCLEOTIDE SEQUENCE [LARGE SCALE GENOMIC DNA]</scope>
    <source>
        <strain evidence="2 3">CECT 8441</strain>
    </source>
</reference>
<dbReference type="SUPFAM" id="SSF53335">
    <property type="entry name" value="S-adenosyl-L-methionine-dependent methyltransferases"/>
    <property type="match status" value="1"/>
</dbReference>
<proteinExistence type="predicted"/>
<comment type="caution">
    <text evidence="2">The sequence shown here is derived from an EMBL/GenBank/DDBJ whole genome shotgun (WGS) entry which is preliminary data.</text>
</comment>
<evidence type="ECO:0000256" key="1">
    <source>
        <dbReference type="SAM" id="Phobius"/>
    </source>
</evidence>
<dbReference type="AlphaFoldDB" id="A0A4Q1ASF2"/>
<evidence type="ECO:0000313" key="2">
    <source>
        <dbReference type="EMBL" id="RXK06408.1"/>
    </source>
</evidence>
<protein>
    <submittedName>
        <fullName evidence="2">Uncharacterized protein</fullName>
    </submittedName>
</protein>
<feature type="transmembrane region" description="Helical" evidence="1">
    <location>
        <begin position="6"/>
        <end position="26"/>
    </location>
</feature>
<organism evidence="2 3">
    <name type="scientific">Halarcobacter ebronensis</name>
    <dbReference type="NCBI Taxonomy" id="1462615"/>
    <lineage>
        <taxon>Bacteria</taxon>
        <taxon>Pseudomonadati</taxon>
        <taxon>Campylobacterota</taxon>
        <taxon>Epsilonproteobacteria</taxon>
        <taxon>Campylobacterales</taxon>
        <taxon>Arcobacteraceae</taxon>
        <taxon>Halarcobacter</taxon>
    </lineage>
</organism>
<keyword evidence="1" id="KW-0472">Membrane</keyword>
<dbReference type="Proteomes" id="UP000289758">
    <property type="component" value="Unassembled WGS sequence"/>
</dbReference>
<dbReference type="EMBL" id="PDKK01000004">
    <property type="protein sequence ID" value="RXK06408.1"/>
    <property type="molecule type" value="Genomic_DNA"/>
</dbReference>
<keyword evidence="1" id="KW-1133">Transmembrane helix</keyword>
<sequence>MKCNLSLIMLKILFYSGMLHFVNNLFSRLTYMKFIRFFNLCRKNGLGRKYLELEIMPKYYPSSKNEKILLIGSMKYNLHYSYFYLNNDVYIIEPNNKEEKCSGRAFFINDYIENIDKYIQNNFIDIIQFNGVYGWGLNESDKLIEAIDKIYNVMNNDAILIFGHNSKTNNPLNISDKYDYFFNKYKQESNEILPKIEFNNVDQIYIGFKKK</sequence>
<evidence type="ECO:0000313" key="3">
    <source>
        <dbReference type="Proteomes" id="UP000289758"/>
    </source>
</evidence>
<name>A0A4Q1ASF2_9BACT</name>